<dbReference type="InterPro" id="IPR036396">
    <property type="entry name" value="Cyt_P450_sf"/>
</dbReference>
<dbReference type="AlphaFoldDB" id="A0A6G4WRI6"/>
<keyword evidence="4" id="KW-0560">Oxidoreductase</keyword>
<evidence type="ECO:0000256" key="3">
    <source>
        <dbReference type="ARBA" id="ARBA00022723"/>
    </source>
</evidence>
<accession>A0A6G4WRI6</accession>
<dbReference type="PRINTS" id="PR00385">
    <property type="entry name" value="P450"/>
</dbReference>
<dbReference type="SUPFAM" id="SSF48264">
    <property type="entry name" value="Cytochrome P450"/>
    <property type="match status" value="1"/>
</dbReference>
<dbReference type="PRINTS" id="PR00359">
    <property type="entry name" value="BP450"/>
</dbReference>
<dbReference type="PANTHER" id="PTHR46696:SF1">
    <property type="entry name" value="CYTOCHROME P450 YJIB-RELATED"/>
    <property type="match status" value="1"/>
</dbReference>
<evidence type="ECO:0000256" key="6">
    <source>
        <dbReference type="ARBA" id="ARBA00023033"/>
    </source>
</evidence>
<keyword evidence="5" id="KW-0408">Iron</keyword>
<comment type="caution">
    <text evidence="7">The sequence shown here is derived from an EMBL/GenBank/DDBJ whole genome shotgun (WGS) entry which is preliminary data.</text>
</comment>
<evidence type="ECO:0000256" key="1">
    <source>
        <dbReference type="ARBA" id="ARBA00010617"/>
    </source>
</evidence>
<dbReference type="Gene3D" id="1.10.630.10">
    <property type="entry name" value="Cytochrome P450"/>
    <property type="match status" value="1"/>
</dbReference>
<dbReference type="GO" id="GO:0005506">
    <property type="term" value="F:iron ion binding"/>
    <property type="evidence" value="ECO:0007669"/>
    <property type="project" value="InterPro"/>
</dbReference>
<dbReference type="Pfam" id="PF00067">
    <property type="entry name" value="p450"/>
    <property type="match status" value="1"/>
</dbReference>
<evidence type="ECO:0000313" key="8">
    <source>
        <dbReference type="Proteomes" id="UP000477722"/>
    </source>
</evidence>
<keyword evidence="8" id="KW-1185">Reference proteome</keyword>
<reference evidence="7 8" key="1">
    <citation type="submission" date="2020-02" db="EMBL/GenBank/DDBJ databases">
        <title>Whole-genome analyses of novel actinobacteria.</title>
        <authorList>
            <person name="Sahin N."/>
            <person name="Tatar D."/>
        </authorList>
    </citation>
    <scope>NUCLEOTIDE SEQUENCE [LARGE SCALE GENOMIC DNA]</scope>
    <source>
        <strain evidence="7 8">SB3404</strain>
    </source>
</reference>
<evidence type="ECO:0000256" key="4">
    <source>
        <dbReference type="ARBA" id="ARBA00023002"/>
    </source>
</evidence>
<sequence>MNNREPQFDYPFPPYDRLEKDRETTGMAEGEPLARVHLPYGGDAWLARRHADVRAVMTDSRFSRAAAINADVPRAVERLNTNLSLPMMDPPEHTRQRRLVMKAFTAKRIEALRPWIEGLADDLLVKIAETGPPADLVDDFAWPLPIQVISELLGVSYEDRDEFREWTDAAISVTAHSTEEAEGGMRNLLAYMSELAAKRRQDPGQDLLTSLVQIGDEEGGLREDEIAMYGVVLLIGGYETTANQLGNIVYTLLKHPEQHAQLVADPGLVDSAVEELLRYIPINAAVGMPQIATEDVEMAGVVVKAGDTVFIDHAAANRDPQAFENPDELDFRRSPNPQLTLGHGPHRCLGAQLGRLELTIALNKTLQHLPDLALAAPEEELTWKRGRQFRSLEHLPVTWSQ</sequence>
<dbReference type="CDD" id="cd11031">
    <property type="entry name" value="Cyp158A-like"/>
    <property type="match status" value="1"/>
</dbReference>
<dbReference type="InterPro" id="IPR001128">
    <property type="entry name" value="Cyt_P450"/>
</dbReference>
<comment type="similarity">
    <text evidence="1">Belongs to the cytochrome P450 family.</text>
</comment>
<dbReference type="GO" id="GO:0016705">
    <property type="term" value="F:oxidoreductase activity, acting on paired donors, with incorporation or reduction of molecular oxygen"/>
    <property type="evidence" value="ECO:0007669"/>
    <property type="project" value="InterPro"/>
</dbReference>
<dbReference type="InterPro" id="IPR002397">
    <property type="entry name" value="Cyt_P450_B"/>
</dbReference>
<evidence type="ECO:0000256" key="5">
    <source>
        <dbReference type="ARBA" id="ARBA00023004"/>
    </source>
</evidence>
<keyword evidence="3" id="KW-0479">Metal-binding</keyword>
<keyword evidence="6" id="KW-0503">Monooxygenase</keyword>
<dbReference type="FunFam" id="1.10.630.10:FF:000018">
    <property type="entry name" value="Cytochrome P450 monooxygenase"/>
    <property type="match status" value="1"/>
</dbReference>
<dbReference type="EMBL" id="JAAKZZ010000012">
    <property type="protein sequence ID" value="NGO67237.1"/>
    <property type="molecule type" value="Genomic_DNA"/>
</dbReference>
<evidence type="ECO:0000313" key="7">
    <source>
        <dbReference type="EMBL" id="NGO67237.1"/>
    </source>
</evidence>
<dbReference type="PANTHER" id="PTHR46696">
    <property type="entry name" value="P450, PUTATIVE (EUROFUNG)-RELATED"/>
    <property type="match status" value="1"/>
</dbReference>
<dbReference type="RefSeq" id="WP_165296899.1">
    <property type="nucleotide sequence ID" value="NZ_JAAKZZ010000012.1"/>
</dbReference>
<keyword evidence="2" id="KW-0349">Heme</keyword>
<dbReference type="Proteomes" id="UP000477722">
    <property type="component" value="Unassembled WGS sequence"/>
</dbReference>
<gene>
    <name evidence="7" type="ORF">G5C65_02425</name>
</gene>
<organism evidence="7 8">
    <name type="scientific">Streptomyces boncukensis</name>
    <dbReference type="NCBI Taxonomy" id="2711219"/>
    <lineage>
        <taxon>Bacteria</taxon>
        <taxon>Bacillati</taxon>
        <taxon>Actinomycetota</taxon>
        <taxon>Actinomycetes</taxon>
        <taxon>Kitasatosporales</taxon>
        <taxon>Streptomycetaceae</taxon>
        <taxon>Streptomyces</taxon>
    </lineage>
</organism>
<proteinExistence type="inferred from homology"/>
<name>A0A6G4WRI6_9ACTN</name>
<dbReference type="GO" id="GO:0004497">
    <property type="term" value="F:monooxygenase activity"/>
    <property type="evidence" value="ECO:0007669"/>
    <property type="project" value="UniProtKB-KW"/>
</dbReference>
<protein>
    <submittedName>
        <fullName evidence="7">Cytochrome P450</fullName>
    </submittedName>
</protein>
<evidence type="ECO:0000256" key="2">
    <source>
        <dbReference type="ARBA" id="ARBA00022617"/>
    </source>
</evidence>
<dbReference type="GO" id="GO:0020037">
    <property type="term" value="F:heme binding"/>
    <property type="evidence" value="ECO:0007669"/>
    <property type="project" value="InterPro"/>
</dbReference>